<feature type="non-terminal residue" evidence="2">
    <location>
        <position position="1"/>
    </location>
</feature>
<evidence type="ECO:0000313" key="3">
    <source>
        <dbReference type="Proteomes" id="UP001154282"/>
    </source>
</evidence>
<accession>A0AAV0KDK2</accession>
<reference evidence="2" key="1">
    <citation type="submission" date="2022-08" db="EMBL/GenBank/DDBJ databases">
        <authorList>
            <person name="Gutierrez-Valencia J."/>
        </authorList>
    </citation>
    <scope>NUCLEOTIDE SEQUENCE</scope>
</reference>
<keyword evidence="3" id="KW-1185">Reference proteome</keyword>
<dbReference type="EMBL" id="CAMGYJ010000002">
    <property type="protein sequence ID" value="CAI0376855.1"/>
    <property type="molecule type" value="Genomic_DNA"/>
</dbReference>
<dbReference type="AlphaFoldDB" id="A0AAV0KDK2"/>
<name>A0AAV0KDK2_9ROSI</name>
<gene>
    <name evidence="1" type="ORF">LITE_LOCUS1201</name>
    <name evidence="2" type="ORF">LITE_LOCUS18131</name>
</gene>
<proteinExistence type="predicted"/>
<comment type="caution">
    <text evidence="2">The sequence shown here is derived from an EMBL/GenBank/DDBJ whole genome shotgun (WGS) entry which is preliminary data.</text>
</comment>
<dbReference type="EMBL" id="CAMGYJ010000005">
    <property type="protein sequence ID" value="CAI0419792.1"/>
    <property type="molecule type" value="Genomic_DNA"/>
</dbReference>
<evidence type="ECO:0000313" key="1">
    <source>
        <dbReference type="EMBL" id="CAI0376855.1"/>
    </source>
</evidence>
<protein>
    <submittedName>
        <fullName evidence="2">Uncharacterized protein</fullName>
    </submittedName>
</protein>
<organism evidence="2 3">
    <name type="scientific">Linum tenue</name>
    <dbReference type="NCBI Taxonomy" id="586396"/>
    <lineage>
        <taxon>Eukaryota</taxon>
        <taxon>Viridiplantae</taxon>
        <taxon>Streptophyta</taxon>
        <taxon>Embryophyta</taxon>
        <taxon>Tracheophyta</taxon>
        <taxon>Spermatophyta</taxon>
        <taxon>Magnoliopsida</taxon>
        <taxon>eudicotyledons</taxon>
        <taxon>Gunneridae</taxon>
        <taxon>Pentapetalae</taxon>
        <taxon>rosids</taxon>
        <taxon>fabids</taxon>
        <taxon>Malpighiales</taxon>
        <taxon>Linaceae</taxon>
        <taxon>Linum</taxon>
    </lineage>
</organism>
<sequence length="142" mass="16407">ILLLIDIIHALAFKFPRRQRKKPSPITKVKSLCLSVYHHKETPISLPSSSLLWIPTDLPGIPIGHLTDRQAHRINLCLSSCMIARPSLIGMPRQQYKVLKVSEDKIERMARKDSREPGEKFGSLHRRRDPMNTRILSNKKWI</sequence>
<evidence type="ECO:0000313" key="2">
    <source>
        <dbReference type="EMBL" id="CAI0419792.1"/>
    </source>
</evidence>
<dbReference type="Proteomes" id="UP001154282">
    <property type="component" value="Unassembled WGS sequence"/>
</dbReference>